<dbReference type="AlphaFoldDB" id="A0AAD4IK24"/>
<evidence type="ECO:0000256" key="9">
    <source>
        <dbReference type="ARBA" id="ARBA00038146"/>
    </source>
</evidence>
<evidence type="ECO:0000256" key="11">
    <source>
        <dbReference type="ARBA" id="ARBA00041372"/>
    </source>
</evidence>
<keyword evidence="4" id="KW-0999">Mitochondrion inner membrane</keyword>
<name>A0AAD4IK24_9PLEO</name>
<dbReference type="SUPFAM" id="SSF47113">
    <property type="entry name" value="Histone-fold"/>
    <property type="match status" value="1"/>
</dbReference>
<comment type="subcellular location">
    <subcellularLocation>
        <location evidence="1">Mitochondrion inner membrane</location>
        <topology evidence="1">Peripheral membrane protein</topology>
        <orientation evidence="1">Matrix side</orientation>
    </subcellularLocation>
</comment>
<reference evidence="15" key="1">
    <citation type="submission" date="2021-07" db="EMBL/GenBank/DDBJ databases">
        <title>Genome Resource of American Ginseng Black Spot Pathogen Alternaria panax.</title>
        <authorList>
            <person name="Qiu C."/>
            <person name="Wang W."/>
            <person name="Liu Z."/>
        </authorList>
    </citation>
    <scope>NUCLEOTIDE SEQUENCE</scope>
    <source>
        <strain evidence="15">BNCC115425</strain>
    </source>
</reference>
<dbReference type="InterPro" id="IPR009072">
    <property type="entry name" value="Histone-fold"/>
</dbReference>
<keyword evidence="6" id="KW-0249">Electron transport</keyword>
<dbReference type="GO" id="GO:0046982">
    <property type="term" value="F:protein heterodimerization activity"/>
    <property type="evidence" value="ECO:0007669"/>
    <property type="project" value="InterPro"/>
</dbReference>
<dbReference type="FunFam" id="3.30.830.10:FF:000039">
    <property type="entry name" value="Ubiquinol-cytochrome c reductase core subunit 2"/>
    <property type="match status" value="1"/>
</dbReference>
<evidence type="ECO:0000256" key="3">
    <source>
        <dbReference type="ARBA" id="ARBA00022660"/>
    </source>
</evidence>
<dbReference type="Pfam" id="PF00675">
    <property type="entry name" value="Peptidase_M16"/>
    <property type="match status" value="1"/>
</dbReference>
<dbReference type="PANTHER" id="PTHR11851:SF209">
    <property type="entry name" value="CYTOCHROME B-C1 COMPLEX SUBUNIT 2, MITOCHONDRIAL"/>
    <property type="match status" value="1"/>
</dbReference>
<evidence type="ECO:0000256" key="7">
    <source>
        <dbReference type="ARBA" id="ARBA00023128"/>
    </source>
</evidence>
<evidence type="ECO:0000256" key="2">
    <source>
        <dbReference type="ARBA" id="ARBA00022448"/>
    </source>
</evidence>
<evidence type="ECO:0000256" key="10">
    <source>
        <dbReference type="ARBA" id="ARBA00040751"/>
    </source>
</evidence>
<evidence type="ECO:0000256" key="12">
    <source>
        <dbReference type="SAM" id="MobiDB-lite"/>
    </source>
</evidence>
<evidence type="ECO:0000256" key="1">
    <source>
        <dbReference type="ARBA" id="ARBA00004443"/>
    </source>
</evidence>
<dbReference type="FunFam" id="1.10.20.10:FF:000075">
    <property type="entry name" value="WGS project CABT00000000 data, contig 2.56"/>
    <property type="match status" value="1"/>
</dbReference>
<comment type="caution">
    <text evidence="15">The sequence shown here is derived from an EMBL/GenBank/DDBJ whole genome shotgun (WGS) entry which is preliminary data.</text>
</comment>
<dbReference type="Gene3D" id="3.30.830.10">
    <property type="entry name" value="Metalloenzyme, LuxS/M16 peptidase-like"/>
    <property type="match status" value="2"/>
</dbReference>
<evidence type="ECO:0000256" key="6">
    <source>
        <dbReference type="ARBA" id="ARBA00022982"/>
    </source>
</evidence>
<proteinExistence type="inferred from homology"/>
<dbReference type="Proteomes" id="UP001199106">
    <property type="component" value="Unassembled WGS sequence"/>
</dbReference>
<dbReference type="GO" id="GO:0046872">
    <property type="term" value="F:metal ion binding"/>
    <property type="evidence" value="ECO:0007669"/>
    <property type="project" value="InterPro"/>
</dbReference>
<dbReference type="CDD" id="cd13732">
    <property type="entry name" value="HFD_CENP-W"/>
    <property type="match status" value="1"/>
</dbReference>
<dbReference type="EMBL" id="JAANER010000001">
    <property type="protein sequence ID" value="KAG9195811.1"/>
    <property type="molecule type" value="Genomic_DNA"/>
</dbReference>
<keyword evidence="2" id="KW-0813">Transport</keyword>
<evidence type="ECO:0000256" key="8">
    <source>
        <dbReference type="ARBA" id="ARBA00023136"/>
    </source>
</evidence>
<dbReference type="PANTHER" id="PTHR11851">
    <property type="entry name" value="METALLOPROTEASE"/>
    <property type="match status" value="1"/>
</dbReference>
<keyword evidence="5" id="KW-0809">Transit peptide</keyword>
<dbReference type="GO" id="GO:0005743">
    <property type="term" value="C:mitochondrial inner membrane"/>
    <property type="evidence" value="ECO:0007669"/>
    <property type="project" value="UniProtKB-SubCell"/>
</dbReference>
<dbReference type="InterPro" id="IPR050361">
    <property type="entry name" value="MPP/UQCRC_Complex"/>
</dbReference>
<feature type="compositionally biased region" description="Polar residues" evidence="12">
    <location>
        <begin position="541"/>
        <end position="555"/>
    </location>
</feature>
<protein>
    <recommendedName>
        <fullName evidence="10">Cytochrome b-c1 complex subunit 2, mitochondrial</fullName>
    </recommendedName>
    <alternativeName>
        <fullName evidence="11">Core protein II</fullName>
    </alternativeName>
</protein>
<keyword evidence="3" id="KW-0679">Respiratory chain</keyword>
<feature type="domain" description="Peptidase M16 C-terminal" evidence="14">
    <location>
        <begin position="212"/>
        <end position="378"/>
    </location>
</feature>
<keyword evidence="16" id="KW-1185">Reference proteome</keyword>
<feature type="domain" description="Peptidase M16 N-terminal" evidence="13">
    <location>
        <begin position="55"/>
        <end position="181"/>
    </location>
</feature>
<organism evidence="15 16">
    <name type="scientific">Alternaria panax</name>
    <dbReference type="NCBI Taxonomy" id="48097"/>
    <lineage>
        <taxon>Eukaryota</taxon>
        <taxon>Fungi</taxon>
        <taxon>Dikarya</taxon>
        <taxon>Ascomycota</taxon>
        <taxon>Pezizomycotina</taxon>
        <taxon>Dothideomycetes</taxon>
        <taxon>Pleosporomycetidae</taxon>
        <taxon>Pleosporales</taxon>
        <taxon>Pleosporineae</taxon>
        <taxon>Pleosporaceae</taxon>
        <taxon>Alternaria</taxon>
        <taxon>Alternaria sect. Panax</taxon>
    </lineage>
</organism>
<keyword evidence="8" id="KW-0472">Membrane</keyword>
<evidence type="ECO:0000256" key="4">
    <source>
        <dbReference type="ARBA" id="ARBA00022792"/>
    </source>
</evidence>
<dbReference type="Gene3D" id="1.10.20.10">
    <property type="entry name" value="Histone, subunit A"/>
    <property type="match status" value="1"/>
</dbReference>
<comment type="similarity">
    <text evidence="9">Belongs to the peptidase M16 family. UQCRC2/QCR2 subfamily.</text>
</comment>
<gene>
    <name evidence="15" type="ORF">G6011_00932</name>
</gene>
<dbReference type="InterPro" id="IPR007863">
    <property type="entry name" value="Peptidase_M16_C"/>
</dbReference>
<accession>A0AAD4IK24</accession>
<evidence type="ECO:0000256" key="5">
    <source>
        <dbReference type="ARBA" id="ARBA00022946"/>
    </source>
</evidence>
<feature type="region of interest" description="Disordered" evidence="12">
    <location>
        <begin position="515"/>
        <end position="555"/>
    </location>
</feature>
<dbReference type="InterPro" id="IPR011249">
    <property type="entry name" value="Metalloenz_LuxS/M16"/>
</dbReference>
<keyword evidence="7" id="KW-0496">Mitochondrion</keyword>
<feature type="compositionally biased region" description="Basic residues" evidence="12">
    <location>
        <begin position="529"/>
        <end position="538"/>
    </location>
</feature>
<evidence type="ECO:0000313" key="16">
    <source>
        <dbReference type="Proteomes" id="UP001199106"/>
    </source>
</evidence>
<evidence type="ECO:0000259" key="14">
    <source>
        <dbReference type="Pfam" id="PF05193"/>
    </source>
</evidence>
<dbReference type="Pfam" id="PF05193">
    <property type="entry name" value="Peptidase_M16_C"/>
    <property type="match status" value="1"/>
</dbReference>
<sequence length="650" mass="70675">MLSRTTACRGAQRAARLPPVPQCQRRGLAAPASGSFQYQSGEAKGVKYASRDFAGPTTTLALVAKAGTRFQPLPGLTEGLANFAFRGTERRSTLRIVRESELLGASLNAHHSRENLVLEAKFLRDDLPYFVELLGEVASSTKYQPHVYAEEVLPMIHFAHKKFLASVTDMATQSAHSLAFHRGLGVPTASAAPTPYTKYLDAETIEWYSKIAYAKPNFAVVANGADHGEFSKWVGEFFENVPSTPLQESSIGADQSKYYGGEERIAHDGGNAMVIAFPGSSSFTGKFYKPEIAVLSSLLGGESAVKWSQGFTKLGQAAAQGAKVKTTSAIYSDAGLLYTTITGSAKAVAQTAQASIDAIKKIAAGEISSEEVSKAKAAAKFKELEHGQDIRAGLELTGNGLIHNTQPYQIDEVAKKIDGVTEEAVKKAAKELLENTASVSSVGDLFVLPYAADLGLKSLIDAISYESSFVQKLDLDTRSYAVLREITNEVFLESTAILQAGLPAYLPEQLMFDPASHVPPRQRTDPSAQHRRQPKHVSLHLTKQSAPASTANKSLRSPRNNQLLKYFVNNPYVTMAPTLYPRGTVKKIVKAHSNRPISKNVDILIYLNYALFMQELIKEAAIKSKQRGEKGLSARSVKRVSEDMLRKYKG</sequence>
<evidence type="ECO:0000259" key="13">
    <source>
        <dbReference type="Pfam" id="PF00675"/>
    </source>
</evidence>
<dbReference type="SUPFAM" id="SSF63411">
    <property type="entry name" value="LuxS/MPP-like metallohydrolase"/>
    <property type="match status" value="2"/>
</dbReference>
<evidence type="ECO:0000313" key="15">
    <source>
        <dbReference type="EMBL" id="KAG9195811.1"/>
    </source>
</evidence>
<dbReference type="InterPro" id="IPR011765">
    <property type="entry name" value="Pept_M16_N"/>
</dbReference>